<protein>
    <recommendedName>
        <fullName evidence="1">BTB domain-containing protein</fullName>
    </recommendedName>
</protein>
<dbReference type="SUPFAM" id="SSF54695">
    <property type="entry name" value="POZ domain"/>
    <property type="match status" value="1"/>
</dbReference>
<gene>
    <name evidence="2" type="ORF">PV05_07002</name>
</gene>
<dbReference type="GeneID" id="25328910"/>
<dbReference type="SMART" id="SM00225">
    <property type="entry name" value="BTB"/>
    <property type="match status" value="1"/>
</dbReference>
<dbReference type="RefSeq" id="XP_013315238.1">
    <property type="nucleotide sequence ID" value="XM_013459784.1"/>
</dbReference>
<dbReference type="AlphaFoldDB" id="A0A0D2F426"/>
<dbReference type="Gene3D" id="3.30.710.10">
    <property type="entry name" value="Potassium Channel Kv1.1, Chain A"/>
    <property type="match status" value="1"/>
</dbReference>
<dbReference type="Proteomes" id="UP000054342">
    <property type="component" value="Unassembled WGS sequence"/>
</dbReference>
<reference evidence="2 3" key="1">
    <citation type="submission" date="2015-01" db="EMBL/GenBank/DDBJ databases">
        <title>The Genome Sequence of Exophiala xenobiotica CBS118157.</title>
        <authorList>
            <consortium name="The Broad Institute Genomics Platform"/>
            <person name="Cuomo C."/>
            <person name="de Hoog S."/>
            <person name="Gorbushina A."/>
            <person name="Stielow B."/>
            <person name="Teixiera M."/>
            <person name="Abouelleil A."/>
            <person name="Chapman S.B."/>
            <person name="Priest M."/>
            <person name="Young S.K."/>
            <person name="Wortman J."/>
            <person name="Nusbaum C."/>
            <person name="Birren B."/>
        </authorList>
    </citation>
    <scope>NUCLEOTIDE SEQUENCE [LARGE SCALE GENOMIC DNA]</scope>
    <source>
        <strain evidence="2 3">CBS 118157</strain>
    </source>
</reference>
<sequence length="247" mass="27460">MAYPGSAPGENAIADVPTPLTANVFDLAQEPSFASPMVTIFVGPEATPIKAHKSILTKCEYFAKCLQSGHFEEGDKNEINMRDADVDTFVKIIQFLYTGKLYDGDDKDIKLLARQPCCTSASISKLISVHAIANKYCIEEICTHVEALLDKGFSAEHLAWRHFQQIEEAGMRGSPLWEMLKMKVVSELVYPSFAVNLKAMLDDGLAFDSEMAIDLLHGLATENGVSTCPAGLLWRYLMHQHRYQNLQ</sequence>
<dbReference type="OrthoDB" id="9997739at2759"/>
<dbReference type="EMBL" id="KN847320">
    <property type="protein sequence ID" value="KIW54654.1"/>
    <property type="molecule type" value="Genomic_DNA"/>
</dbReference>
<evidence type="ECO:0000259" key="1">
    <source>
        <dbReference type="PROSITE" id="PS50097"/>
    </source>
</evidence>
<feature type="domain" description="BTB" evidence="1">
    <location>
        <begin position="36"/>
        <end position="105"/>
    </location>
</feature>
<dbReference type="Pfam" id="PF00651">
    <property type="entry name" value="BTB"/>
    <property type="match status" value="1"/>
</dbReference>
<dbReference type="InterPro" id="IPR011333">
    <property type="entry name" value="SKP1/BTB/POZ_sf"/>
</dbReference>
<organism evidence="2 3">
    <name type="scientific">Exophiala xenobiotica</name>
    <dbReference type="NCBI Taxonomy" id="348802"/>
    <lineage>
        <taxon>Eukaryota</taxon>
        <taxon>Fungi</taxon>
        <taxon>Dikarya</taxon>
        <taxon>Ascomycota</taxon>
        <taxon>Pezizomycotina</taxon>
        <taxon>Eurotiomycetes</taxon>
        <taxon>Chaetothyriomycetidae</taxon>
        <taxon>Chaetothyriales</taxon>
        <taxon>Herpotrichiellaceae</taxon>
        <taxon>Exophiala</taxon>
    </lineage>
</organism>
<keyword evidence="3" id="KW-1185">Reference proteome</keyword>
<dbReference type="PANTHER" id="PTHR47843">
    <property type="entry name" value="BTB DOMAIN-CONTAINING PROTEIN-RELATED"/>
    <property type="match status" value="1"/>
</dbReference>
<name>A0A0D2F426_9EURO</name>
<dbReference type="InterPro" id="IPR000210">
    <property type="entry name" value="BTB/POZ_dom"/>
</dbReference>
<proteinExistence type="predicted"/>
<accession>A0A0D2F426</accession>
<dbReference type="PROSITE" id="PS50097">
    <property type="entry name" value="BTB"/>
    <property type="match status" value="1"/>
</dbReference>
<dbReference type="PANTHER" id="PTHR47843:SF2">
    <property type="entry name" value="BTB DOMAIN-CONTAINING PROTEIN"/>
    <property type="match status" value="1"/>
</dbReference>
<dbReference type="HOGENOM" id="CLU_1142475_0_0_1"/>
<evidence type="ECO:0000313" key="2">
    <source>
        <dbReference type="EMBL" id="KIW54654.1"/>
    </source>
</evidence>
<dbReference type="CDD" id="cd18186">
    <property type="entry name" value="BTB_POZ_ZBTB_KLHL-like"/>
    <property type="match status" value="1"/>
</dbReference>
<evidence type="ECO:0000313" key="3">
    <source>
        <dbReference type="Proteomes" id="UP000054342"/>
    </source>
</evidence>